<dbReference type="InterPro" id="IPR024983">
    <property type="entry name" value="CHAT_dom"/>
</dbReference>
<evidence type="ECO:0000313" key="4">
    <source>
        <dbReference type="Proteomes" id="UP000503129"/>
    </source>
</evidence>
<evidence type="ECO:0000313" key="3">
    <source>
        <dbReference type="EMBL" id="QDL12233.1"/>
    </source>
</evidence>
<feature type="region of interest" description="Disordered" evidence="1">
    <location>
        <begin position="379"/>
        <end position="439"/>
    </location>
</feature>
<organism evidence="3 4">
    <name type="scientific">Brasilonema sennae CENA114</name>
    <dbReference type="NCBI Taxonomy" id="415709"/>
    <lineage>
        <taxon>Bacteria</taxon>
        <taxon>Bacillati</taxon>
        <taxon>Cyanobacteriota</taxon>
        <taxon>Cyanophyceae</taxon>
        <taxon>Nostocales</taxon>
        <taxon>Scytonemataceae</taxon>
        <taxon>Brasilonema</taxon>
        <taxon>Bromeliae group (in: Brasilonema)</taxon>
    </lineage>
</organism>
<keyword evidence="4" id="KW-1185">Reference proteome</keyword>
<accession>A0A856MLF8</accession>
<feature type="compositionally biased region" description="Polar residues" evidence="1">
    <location>
        <begin position="386"/>
        <end position="419"/>
    </location>
</feature>
<sequence length="439" mass="49688">MVAKNYYIYRIRVANDARVQVQKWNAQHESKGEPSGNLRYKEKQEEIKQLLQIVGNNELKNSKQARTLGEVLFEVLFDSTLRQDFVNFHFQVVQQEKQLLRVELDIDEQGMPELAALPWEFMCLPASANLGEIWIGTDPYLVFSRRRAQWNPAPPIQLERREKLRIALAIAAPKDLGTVEYQTVKSGLEDLAKEQSERIELLPIVNPATPNAIDALLEKQPHIFHFIGHGRLQDEDGEEVGQIALVKKVFNTASWVDAGGFAELLNRHRPGIVLLQACESAMSSTSQAFVSVASKIVQQNIPVVVAMQYEVSNLTASQFAYELYERLAQDSPVDIAAQNGRRTVALDTQYRKRDFATPVIFMRVQDGYLFKRQSAEDEIQGDKVSSESSQQPAAQGGTQITQNVQQYGDKSNNFGQASNFRIGDDYYQSESSKNKNYKK</sequence>
<reference evidence="3 4" key="1">
    <citation type="submission" date="2018-06" db="EMBL/GenBank/DDBJ databases">
        <title>Comparative genomics of Brasilonema spp. strains.</title>
        <authorList>
            <person name="Alvarenga D.O."/>
            <person name="Fiore M.F."/>
            <person name="Varani A.M."/>
        </authorList>
    </citation>
    <scope>NUCLEOTIDE SEQUENCE [LARGE SCALE GENOMIC DNA]</scope>
    <source>
        <strain evidence="3 4">CENA114</strain>
    </source>
</reference>
<gene>
    <name evidence="3" type="ORF">DP114_13330</name>
</gene>
<dbReference type="Proteomes" id="UP000503129">
    <property type="component" value="Chromosome"/>
</dbReference>
<dbReference type="KEGG" id="bsen:DP114_13330"/>
<proteinExistence type="predicted"/>
<evidence type="ECO:0000256" key="1">
    <source>
        <dbReference type="SAM" id="MobiDB-lite"/>
    </source>
</evidence>
<dbReference type="Pfam" id="PF12770">
    <property type="entry name" value="CHAT"/>
    <property type="match status" value="1"/>
</dbReference>
<dbReference type="AlphaFoldDB" id="A0A856MLF8"/>
<dbReference type="EMBL" id="CP030118">
    <property type="protein sequence ID" value="QDL12233.1"/>
    <property type="molecule type" value="Genomic_DNA"/>
</dbReference>
<evidence type="ECO:0000259" key="2">
    <source>
        <dbReference type="Pfam" id="PF12770"/>
    </source>
</evidence>
<name>A0A856MLF8_9CYAN</name>
<feature type="domain" description="CHAT" evidence="2">
    <location>
        <begin position="68"/>
        <end position="350"/>
    </location>
</feature>
<protein>
    <recommendedName>
        <fullName evidence="2">CHAT domain-containing protein</fullName>
    </recommendedName>
</protein>